<sequence>MRAPIDLQLGWPSTTLHPTAPLLAAAPAILSSPTTSAAALNYGPGHGHEPLRAAIARWLTSAYAPATASGAAYAIPASRVLVGNGASATLLSAALRFADARYTRCVWMVEPTYFLASPIFADAGFEGRLRGVPEDAEGIDLAFLRAAVERVEREVAAGTGEWGRLGLRSEEPERKGLGPCRVYRHVLYMVPTWSNPSAKTMSLRRREEVVRLARELDVLVVTDDVYDVLRWPVEEGVGVEALGPLPPRIVDVDRVLDGGVKDGGSTRSGGNPAHFSSMFIHQLISTGALQKHISTVLVPTYQRRYHALLKAIKDHLVPLGVVIDTGKPYETSLSSNSQASNAVSKQPDSAGGFFTYLMLPPDLPPAGKLAAVAREKHKVKFAFGDMFRIEGDPGSADRAKEKGGFEMGIRLCWAWHEEEELAEGNA</sequence>
<gene>
    <name evidence="2" type="ORF">UCRNP2_7259</name>
</gene>
<organism evidence="2 3">
    <name type="scientific">Botryosphaeria parva (strain UCR-NP2)</name>
    <name type="common">Grapevine canker fungus</name>
    <name type="synonym">Neofusicoccum parvum</name>
    <dbReference type="NCBI Taxonomy" id="1287680"/>
    <lineage>
        <taxon>Eukaryota</taxon>
        <taxon>Fungi</taxon>
        <taxon>Dikarya</taxon>
        <taxon>Ascomycota</taxon>
        <taxon>Pezizomycotina</taxon>
        <taxon>Dothideomycetes</taxon>
        <taxon>Dothideomycetes incertae sedis</taxon>
        <taxon>Botryosphaeriales</taxon>
        <taxon>Botryosphaeriaceae</taxon>
        <taxon>Neofusicoccum</taxon>
    </lineage>
</organism>
<dbReference type="HOGENOM" id="CLU_017584_0_6_1"/>
<dbReference type="eggNOG" id="KOG0634">
    <property type="taxonomic scope" value="Eukaryota"/>
</dbReference>
<dbReference type="GO" id="GO:0047536">
    <property type="term" value="F:2-aminoadipate transaminase activity"/>
    <property type="evidence" value="ECO:0007669"/>
    <property type="project" value="TreeGrafter"/>
</dbReference>
<protein>
    <submittedName>
        <fullName evidence="2">Putative aminotransferase protein</fullName>
    </submittedName>
</protein>
<dbReference type="Proteomes" id="UP000013521">
    <property type="component" value="Unassembled WGS sequence"/>
</dbReference>
<dbReference type="STRING" id="1287680.R1GCV0"/>
<dbReference type="Gene3D" id="3.40.640.10">
    <property type="entry name" value="Type I PLP-dependent aspartate aminotransferase-like (Major domain)"/>
    <property type="match status" value="1"/>
</dbReference>
<dbReference type="PANTHER" id="PTHR42858">
    <property type="entry name" value="AMINOTRANSFERASE"/>
    <property type="match status" value="1"/>
</dbReference>
<dbReference type="InterPro" id="IPR004839">
    <property type="entry name" value="Aminotransferase_I/II_large"/>
</dbReference>
<dbReference type="Pfam" id="PF00155">
    <property type="entry name" value="Aminotran_1_2"/>
    <property type="match status" value="1"/>
</dbReference>
<evidence type="ECO:0000259" key="1">
    <source>
        <dbReference type="Pfam" id="PF00155"/>
    </source>
</evidence>
<dbReference type="OrthoDB" id="7042322at2759"/>
<dbReference type="OMA" id="FEDNGFQ"/>
<dbReference type="AlphaFoldDB" id="R1GCV0"/>
<dbReference type="InterPro" id="IPR015424">
    <property type="entry name" value="PyrdxlP-dep_Trfase"/>
</dbReference>
<keyword evidence="2" id="KW-0032">Aminotransferase</keyword>
<evidence type="ECO:0000313" key="2">
    <source>
        <dbReference type="EMBL" id="EOD46041.1"/>
    </source>
</evidence>
<dbReference type="EMBL" id="KB916504">
    <property type="protein sequence ID" value="EOD46041.1"/>
    <property type="molecule type" value="Genomic_DNA"/>
</dbReference>
<accession>R1GCV0</accession>
<name>R1GCV0_BOTPV</name>
<dbReference type="GO" id="GO:0030170">
    <property type="term" value="F:pyridoxal phosphate binding"/>
    <property type="evidence" value="ECO:0007669"/>
    <property type="project" value="InterPro"/>
</dbReference>
<dbReference type="PANTHER" id="PTHR42858:SF1">
    <property type="entry name" value="LD15494P"/>
    <property type="match status" value="1"/>
</dbReference>
<dbReference type="Gene3D" id="3.90.1150.10">
    <property type="entry name" value="Aspartate Aminotransferase, domain 1"/>
    <property type="match status" value="2"/>
</dbReference>
<dbReference type="KEGG" id="npa:UCRNP2_7259"/>
<evidence type="ECO:0000313" key="3">
    <source>
        <dbReference type="Proteomes" id="UP000013521"/>
    </source>
</evidence>
<feature type="domain" description="Aminotransferase class I/classII large" evidence="1">
    <location>
        <begin position="38"/>
        <end position="229"/>
    </location>
</feature>
<keyword evidence="2" id="KW-0808">Transferase</keyword>
<reference evidence="3" key="1">
    <citation type="journal article" date="2013" name="Genome Announc.">
        <title>Draft genome sequence of Neofusicoccum parvum isolate UCR-NP2, a fungal vascular pathogen associated with grapevine cankers.</title>
        <authorList>
            <person name="Blanco-Ulate B."/>
            <person name="Rolshausen P."/>
            <person name="Cantu D."/>
        </authorList>
    </citation>
    <scope>NUCLEOTIDE SEQUENCE [LARGE SCALE GENOMIC DNA]</scope>
    <source>
        <strain evidence="3">UCR-NP2</strain>
    </source>
</reference>
<dbReference type="InterPro" id="IPR015422">
    <property type="entry name" value="PyrdxlP-dep_Trfase_small"/>
</dbReference>
<dbReference type="InterPro" id="IPR015421">
    <property type="entry name" value="PyrdxlP-dep_Trfase_major"/>
</dbReference>
<proteinExistence type="predicted"/>
<dbReference type="SUPFAM" id="SSF53383">
    <property type="entry name" value="PLP-dependent transferases"/>
    <property type="match status" value="1"/>
</dbReference>